<proteinExistence type="predicted"/>
<reference evidence="3 4" key="1">
    <citation type="submission" date="2016-10" db="EMBL/GenBank/DDBJ databases">
        <authorList>
            <person name="de Groot N.N."/>
        </authorList>
    </citation>
    <scope>NUCLEOTIDE SEQUENCE [LARGE SCALE GENOMIC DNA]</scope>
    <source>
        <strain evidence="3 4">CGMCC 4.5739</strain>
    </source>
</reference>
<dbReference type="Proteomes" id="UP000199207">
    <property type="component" value="Unassembled WGS sequence"/>
</dbReference>
<evidence type="ECO:0000313" key="4">
    <source>
        <dbReference type="Proteomes" id="UP000199207"/>
    </source>
</evidence>
<dbReference type="Pfam" id="PF03779">
    <property type="entry name" value="SPW"/>
    <property type="match status" value="1"/>
</dbReference>
<keyword evidence="1" id="KW-1133">Transmembrane helix</keyword>
<evidence type="ECO:0000256" key="1">
    <source>
        <dbReference type="SAM" id="Phobius"/>
    </source>
</evidence>
<feature type="transmembrane region" description="Helical" evidence="1">
    <location>
        <begin position="65"/>
        <end position="84"/>
    </location>
</feature>
<evidence type="ECO:0000313" key="3">
    <source>
        <dbReference type="EMBL" id="SFC71009.1"/>
    </source>
</evidence>
<dbReference type="OrthoDB" id="3638638at2"/>
<feature type="transmembrane region" description="Helical" evidence="1">
    <location>
        <begin position="91"/>
        <end position="111"/>
    </location>
</feature>
<feature type="transmembrane region" description="Helical" evidence="1">
    <location>
        <begin position="117"/>
        <end position="138"/>
    </location>
</feature>
<dbReference type="STRING" id="910347.SAMN05421773_105167"/>
<keyword evidence="4" id="KW-1185">Reference proteome</keyword>
<gene>
    <name evidence="3" type="ORF">SAMN05421773_105167</name>
</gene>
<keyword evidence="1" id="KW-0812">Transmembrane</keyword>
<keyword evidence="1" id="KW-0472">Membrane</keyword>
<dbReference type="InterPro" id="IPR005530">
    <property type="entry name" value="SPW"/>
</dbReference>
<dbReference type="RefSeq" id="WP_093838743.1">
    <property type="nucleotide sequence ID" value="NZ_FOLM01000005.1"/>
</dbReference>
<feature type="transmembrane region" description="Helical" evidence="1">
    <location>
        <begin position="33"/>
        <end position="53"/>
    </location>
</feature>
<organism evidence="3 4">
    <name type="scientific">Streptomyces aidingensis</name>
    <dbReference type="NCBI Taxonomy" id="910347"/>
    <lineage>
        <taxon>Bacteria</taxon>
        <taxon>Bacillati</taxon>
        <taxon>Actinomycetota</taxon>
        <taxon>Actinomycetes</taxon>
        <taxon>Kitasatosporales</taxon>
        <taxon>Streptomycetaceae</taxon>
        <taxon>Streptomyces</taxon>
    </lineage>
</organism>
<feature type="domain" description="SPW repeat-containing integral membrane" evidence="2">
    <location>
        <begin position="37"/>
        <end position="134"/>
    </location>
</feature>
<accession>A0A1I1LDA6</accession>
<evidence type="ECO:0000259" key="2">
    <source>
        <dbReference type="Pfam" id="PF03779"/>
    </source>
</evidence>
<dbReference type="EMBL" id="FOLM01000005">
    <property type="protein sequence ID" value="SFC71009.1"/>
    <property type="molecule type" value="Genomic_DNA"/>
</dbReference>
<dbReference type="AlphaFoldDB" id="A0A1I1LDA6"/>
<protein>
    <submittedName>
        <fullName evidence="3">SPW repeat-containing protein</fullName>
    </submittedName>
</protein>
<name>A0A1I1LDA6_9ACTN</name>
<sequence>MADVTHRRADLAGHPDIYEMRNRYERVLHGRDVVLVDAPVFLAGLYCAISPWVVNNFATAQPNLVVHNLIVGVALGLIALGFTLTPERVYGMSWALCAIGAWMFATPWWVGSFPDAGIIWNQFLIGGVVFVLGVAAIAQSMAVRRRQEA</sequence>